<name>V6LUL0_9EUKA</name>
<dbReference type="InterPro" id="IPR029052">
    <property type="entry name" value="Metallo-depent_PP-like"/>
</dbReference>
<keyword evidence="4" id="KW-1185">Reference proteome</keyword>
<dbReference type="OrthoDB" id="10248620at2759"/>
<dbReference type="GO" id="GO:0016787">
    <property type="term" value="F:hydrolase activity"/>
    <property type="evidence" value="ECO:0007669"/>
    <property type="project" value="InterPro"/>
</dbReference>
<dbReference type="Pfam" id="PF00149">
    <property type="entry name" value="Metallophos"/>
    <property type="match status" value="1"/>
</dbReference>
<dbReference type="Gene3D" id="3.60.21.10">
    <property type="match status" value="2"/>
</dbReference>
<sequence length="312" mass="34591">MKILVTSDFHGNPHHAEAALLAAERTRPDVFVYAGDLSPVRHDFPTPEAQHQQVEQGVFRAFSAMAVPHTFVMPGNTDFATNCRRWAASTEHGFAFVQDQSVRLGGLNLVFLSTVPETNHCLKDCEALETVPHLHDVSYVFSGRSADPTKTASDGLTYGPDFEIYDSYAQVPQSHRARFEHTIRARLDELSDPTVPQLLFSHAPPQNVCADTVLNRQKQPKHIGSADIAAFLRATPSVQACFSGHVHQSVLVTGRFEDALGPTQVLSTGNSGIDFCMMERAWFLLYDTETRECERFGLDVPAFPHGLNRVFV</sequence>
<reference evidence="3" key="2">
    <citation type="submission" date="2020-12" db="EMBL/GenBank/DDBJ databases">
        <title>New Spironucleus salmonicida genome in near-complete chromosomes.</title>
        <authorList>
            <person name="Xu F."/>
            <person name="Kurt Z."/>
            <person name="Jimenez-Gonzalez A."/>
            <person name="Astvaldsson A."/>
            <person name="Andersson J.O."/>
            <person name="Svard S.G."/>
        </authorList>
    </citation>
    <scope>NUCLEOTIDE SEQUENCE</scope>
    <source>
        <strain evidence="3">ATCC 50377</strain>
    </source>
</reference>
<dbReference type="AlphaFoldDB" id="V6LUL0"/>
<dbReference type="VEuPathDB" id="GiardiaDB:SS50377_26880"/>
<evidence type="ECO:0000313" key="3">
    <source>
        <dbReference type="EMBL" id="KAH0570597.1"/>
    </source>
</evidence>
<dbReference type="InterPro" id="IPR004843">
    <property type="entry name" value="Calcineurin-like_PHP"/>
</dbReference>
<evidence type="ECO:0000313" key="4">
    <source>
        <dbReference type="Proteomes" id="UP000018208"/>
    </source>
</evidence>
<feature type="domain" description="Calcineurin-like phosphoesterase" evidence="1">
    <location>
        <begin position="1"/>
        <end position="248"/>
    </location>
</feature>
<protein>
    <submittedName>
        <fullName evidence="2">Calcineurin-like phosphoesterase</fullName>
    </submittedName>
</protein>
<reference evidence="2 3" key="1">
    <citation type="journal article" date="2014" name="PLoS Genet.">
        <title>The Genome of Spironucleus salmonicida Highlights a Fish Pathogen Adapted to Fluctuating Environments.</title>
        <authorList>
            <person name="Xu F."/>
            <person name="Jerlstrom-Hultqvist J."/>
            <person name="Einarsson E."/>
            <person name="Astvaldsson A."/>
            <person name="Svard S.G."/>
            <person name="Andersson J.O."/>
        </authorList>
    </citation>
    <scope>NUCLEOTIDE SEQUENCE</scope>
    <source>
        <strain evidence="3">ATCC 50377</strain>
    </source>
</reference>
<gene>
    <name evidence="2" type="ORF">SS50377_12378</name>
    <name evidence="3" type="ORF">SS50377_26880</name>
</gene>
<dbReference type="PANTHER" id="PTHR31302:SF0">
    <property type="entry name" value="TRANSMEMBRANE PROTEIN WITH METALLOPHOSPHOESTERASE DOMAIN"/>
    <property type="match status" value="1"/>
</dbReference>
<dbReference type="EMBL" id="KI546040">
    <property type="protein sequence ID" value="EST47391.1"/>
    <property type="molecule type" value="Genomic_DNA"/>
</dbReference>
<proteinExistence type="predicted"/>
<dbReference type="PANTHER" id="PTHR31302">
    <property type="entry name" value="TRANSMEMBRANE PROTEIN WITH METALLOPHOSPHOESTERASE DOMAIN-RELATED"/>
    <property type="match status" value="1"/>
</dbReference>
<dbReference type="InterPro" id="IPR051158">
    <property type="entry name" value="Metallophosphoesterase_sf"/>
</dbReference>
<evidence type="ECO:0000313" key="2">
    <source>
        <dbReference type="EMBL" id="EST47391.1"/>
    </source>
</evidence>
<organism evidence="2">
    <name type="scientific">Spironucleus salmonicida</name>
    <dbReference type="NCBI Taxonomy" id="348837"/>
    <lineage>
        <taxon>Eukaryota</taxon>
        <taxon>Metamonada</taxon>
        <taxon>Diplomonadida</taxon>
        <taxon>Hexamitidae</taxon>
        <taxon>Hexamitinae</taxon>
        <taxon>Spironucleus</taxon>
    </lineage>
</organism>
<accession>V6LUL0</accession>
<evidence type="ECO:0000259" key="1">
    <source>
        <dbReference type="Pfam" id="PF00149"/>
    </source>
</evidence>
<dbReference type="SUPFAM" id="SSF56300">
    <property type="entry name" value="Metallo-dependent phosphatases"/>
    <property type="match status" value="1"/>
</dbReference>
<dbReference type="EMBL" id="AUWU02000007">
    <property type="protein sequence ID" value="KAH0570597.1"/>
    <property type="molecule type" value="Genomic_DNA"/>
</dbReference>
<dbReference type="Proteomes" id="UP000018208">
    <property type="component" value="Unassembled WGS sequence"/>
</dbReference>